<protein>
    <submittedName>
        <fullName evidence="1">Uncharacterized protein</fullName>
    </submittedName>
</protein>
<dbReference type="RefSeq" id="WP_153119049.1">
    <property type="nucleotide sequence ID" value="NZ_JANDWV010000007.1"/>
</dbReference>
<organism evidence="1 2">
    <name type="scientific">Segatella copri</name>
    <dbReference type="NCBI Taxonomy" id="165179"/>
    <lineage>
        <taxon>Bacteria</taxon>
        <taxon>Pseudomonadati</taxon>
        <taxon>Bacteroidota</taxon>
        <taxon>Bacteroidia</taxon>
        <taxon>Bacteroidales</taxon>
        <taxon>Prevotellaceae</taxon>
        <taxon>Segatella</taxon>
    </lineage>
</organism>
<name>A0AA90V0G1_9BACT</name>
<accession>A0AA90V0G1</accession>
<evidence type="ECO:0000313" key="1">
    <source>
        <dbReference type="EMBL" id="MQN84232.1"/>
    </source>
</evidence>
<reference evidence="2" key="1">
    <citation type="submission" date="2019-09" db="EMBL/GenBank/DDBJ databases">
        <title>Distinct polysaccharide growth profiles of human intestinal Prevotella copri isolates.</title>
        <authorList>
            <person name="Fehlner-Peach H."/>
            <person name="Magnabosco C."/>
            <person name="Raghavan V."/>
            <person name="Scher J.U."/>
            <person name="Tett A."/>
            <person name="Cox L.M."/>
            <person name="Gottsegen C."/>
            <person name="Watters A."/>
            <person name="Wiltshire- Gordon J.D."/>
            <person name="Segata N."/>
            <person name="Bonneau R."/>
            <person name="Littman D.R."/>
        </authorList>
    </citation>
    <scope>NUCLEOTIDE SEQUENCE [LARGE SCALE GENOMIC DNA]</scope>
    <source>
        <strain evidence="2">iAA108</strain>
    </source>
</reference>
<dbReference type="Proteomes" id="UP000421408">
    <property type="component" value="Unassembled WGS sequence"/>
</dbReference>
<dbReference type="EMBL" id="VZCC01000062">
    <property type="protein sequence ID" value="MQN84232.1"/>
    <property type="molecule type" value="Genomic_DNA"/>
</dbReference>
<sequence>MNFLSKLSLYDILAMIVPGFIILLGGLSMCKLSWMPNTFEVDNSIIWAIWLIAAYLIGIINHVLTSRIWNKTRNSHDFLAETLQNTKKEIKDYKYLPQKEYSYTKQLHVTIPCIYLLAAIVVACFLQASSIKVENVYIYIPELLSLAAFSFLLYFSFKGIDTSVAPSKENHEILNRYYEAYYYASKNGYNNDVSIIEGQVAFMQSMIIPISLFLILPKSLYPYMPYPEFICILKGFLLLLCIVLILVIPNRVKKIHYLIWCNFEYLKRLPDVAP</sequence>
<evidence type="ECO:0000313" key="2">
    <source>
        <dbReference type="Proteomes" id="UP000421408"/>
    </source>
</evidence>
<proteinExistence type="predicted"/>
<gene>
    <name evidence="1" type="ORF">F7D74_09640</name>
</gene>
<comment type="caution">
    <text evidence="1">The sequence shown here is derived from an EMBL/GenBank/DDBJ whole genome shotgun (WGS) entry which is preliminary data.</text>
</comment>
<dbReference type="AlphaFoldDB" id="A0AA90V0G1"/>